<keyword evidence="3 4" id="KW-0865">Zymogen</keyword>
<evidence type="ECO:0000256" key="4">
    <source>
        <dbReference type="HAMAP-Rule" id="MF_00626"/>
    </source>
</evidence>
<dbReference type="Proteomes" id="UP000824175">
    <property type="component" value="Unassembled WGS sequence"/>
</dbReference>
<dbReference type="GO" id="GO:0009847">
    <property type="term" value="P:spore germination"/>
    <property type="evidence" value="ECO:0007669"/>
    <property type="project" value="UniProtKB-UniRule"/>
</dbReference>
<dbReference type="InterPro" id="IPR005080">
    <property type="entry name" value="Peptidase_A25"/>
</dbReference>
<comment type="similarity">
    <text evidence="4">Belongs to the peptidase A25 family.</text>
</comment>
<keyword evidence="2 4" id="KW-0378">Hydrolase</keyword>
<comment type="subunit">
    <text evidence="4">Homotetramer.</text>
</comment>
<dbReference type="AlphaFoldDB" id="A0A9D1HQ26"/>
<protein>
    <recommendedName>
        <fullName evidence="4">Germination protease</fullName>
        <ecNumber evidence="4">3.4.24.78</ecNumber>
    </recommendedName>
    <alternativeName>
        <fullName evidence="4">GPR endopeptidase</fullName>
    </alternativeName>
    <alternativeName>
        <fullName evidence="4">Germination proteinase</fullName>
    </alternativeName>
    <alternativeName>
        <fullName evidence="4">Spore protease</fullName>
    </alternativeName>
</protein>
<evidence type="ECO:0000256" key="1">
    <source>
        <dbReference type="ARBA" id="ARBA00022670"/>
    </source>
</evidence>
<comment type="function">
    <text evidence="4">Initiates the rapid degradation of small, acid-soluble proteins during spore germination.</text>
</comment>
<gene>
    <name evidence="4" type="primary">gpr</name>
    <name evidence="5" type="ORF">IAD15_11810</name>
</gene>
<keyword evidence="1 4" id="KW-0645">Protease</keyword>
<comment type="caution">
    <text evidence="5">The sequence shown here is derived from an EMBL/GenBank/DDBJ whole genome shotgun (WGS) entry which is preliminary data.</text>
</comment>
<evidence type="ECO:0000313" key="5">
    <source>
        <dbReference type="EMBL" id="HIU14732.1"/>
    </source>
</evidence>
<evidence type="ECO:0000256" key="2">
    <source>
        <dbReference type="ARBA" id="ARBA00022801"/>
    </source>
</evidence>
<organism evidence="5 6">
    <name type="scientific">Candidatus Fimiplasma intestinipullorum</name>
    <dbReference type="NCBI Taxonomy" id="2840825"/>
    <lineage>
        <taxon>Bacteria</taxon>
        <taxon>Bacillati</taxon>
        <taxon>Bacillota</taxon>
        <taxon>Clostridia</taxon>
        <taxon>Eubacteriales</taxon>
        <taxon>Candidatus Fimiplasma</taxon>
    </lineage>
</organism>
<sequence>MSNFRFRSDLALDFKELEDADGKLHFKISQRRQVRIETLVLEKERFGKKPGTYTSLAFEGLALETLREDLAEVLAEELETMIDALAIRDLNRILVCGLGNPDLSCDAIGPLLADELLVSAHIPEEDRQQERMRAVALLIPRVRAQTGMETIELLLGTIERFQPDLVIAVDALASRSLGRVGHVIQLTDAGMQPGSGVGNHTRELTRSSLGVPLICIGIPTVVDVSTVAYDVLEMVENHFAKHLEDEWNETLSAHLLGEFGRLEEADGRQLLREILTPAGMNMIVMDKSIDLEVKELASIVSRALNQVLLAY</sequence>
<comment type="PTM">
    <text evidence="4">Autoproteolytically processed. The inactive tetrameric zymogen termed p46 autoprocesses to a smaller form termed p41, which is active only during spore germination.</text>
</comment>
<proteinExistence type="inferred from homology"/>
<evidence type="ECO:0000256" key="3">
    <source>
        <dbReference type="ARBA" id="ARBA00023145"/>
    </source>
</evidence>
<dbReference type="SUPFAM" id="SSF53163">
    <property type="entry name" value="HybD-like"/>
    <property type="match status" value="1"/>
</dbReference>
<dbReference type="EMBL" id="DVMJ01000109">
    <property type="protein sequence ID" value="HIU14732.1"/>
    <property type="molecule type" value="Genomic_DNA"/>
</dbReference>
<feature type="propeptide" id="PRO_5039767479" evidence="4">
    <location>
        <position position="1"/>
    </location>
</feature>
<dbReference type="GO" id="GO:0004222">
    <property type="term" value="F:metalloendopeptidase activity"/>
    <property type="evidence" value="ECO:0007669"/>
    <property type="project" value="UniProtKB-UniRule"/>
</dbReference>
<comment type="catalytic activity">
    <reaction evidence="4">
        <text>Endopeptidase action with P4 Glu or Asp, P1 preferably Glu &gt; Asp, P1' hydrophobic and P2' Ala.</text>
        <dbReference type="EC" id="3.4.24.78"/>
    </reaction>
</comment>
<dbReference type="EC" id="3.4.24.78" evidence="4"/>
<dbReference type="Gene3D" id="3.40.50.1450">
    <property type="entry name" value="HybD-like"/>
    <property type="match status" value="1"/>
</dbReference>
<accession>A0A9D1HQ26</accession>
<reference evidence="5" key="1">
    <citation type="submission" date="2020-10" db="EMBL/GenBank/DDBJ databases">
        <authorList>
            <person name="Gilroy R."/>
        </authorList>
    </citation>
    <scope>NUCLEOTIDE SEQUENCE</scope>
    <source>
        <strain evidence="5">CHK195-11698</strain>
    </source>
</reference>
<dbReference type="GO" id="GO:0006508">
    <property type="term" value="P:proteolysis"/>
    <property type="evidence" value="ECO:0007669"/>
    <property type="project" value="UniProtKB-UniRule"/>
</dbReference>
<dbReference type="NCBIfam" id="TIGR01441">
    <property type="entry name" value="GPR"/>
    <property type="match status" value="1"/>
</dbReference>
<dbReference type="Pfam" id="PF03418">
    <property type="entry name" value="Peptidase_A25"/>
    <property type="match status" value="1"/>
</dbReference>
<name>A0A9D1HQ26_9FIRM</name>
<feature type="chain" id="PRO_5039767480" description="Germination protease" evidence="4">
    <location>
        <begin position="1"/>
        <end position="311"/>
    </location>
</feature>
<evidence type="ECO:0000313" key="6">
    <source>
        <dbReference type="Proteomes" id="UP000824175"/>
    </source>
</evidence>
<reference evidence="5" key="2">
    <citation type="journal article" date="2021" name="PeerJ">
        <title>Extensive microbial diversity within the chicken gut microbiome revealed by metagenomics and culture.</title>
        <authorList>
            <person name="Gilroy R."/>
            <person name="Ravi A."/>
            <person name="Getino M."/>
            <person name="Pursley I."/>
            <person name="Horton D.L."/>
            <person name="Alikhan N.F."/>
            <person name="Baker D."/>
            <person name="Gharbi K."/>
            <person name="Hall N."/>
            <person name="Watson M."/>
            <person name="Adriaenssens E.M."/>
            <person name="Foster-Nyarko E."/>
            <person name="Jarju S."/>
            <person name="Secka A."/>
            <person name="Antonio M."/>
            <person name="Oren A."/>
            <person name="Chaudhuri R.R."/>
            <person name="La Ragione R."/>
            <person name="Hildebrand F."/>
            <person name="Pallen M.J."/>
        </authorList>
    </citation>
    <scope>NUCLEOTIDE SEQUENCE</scope>
    <source>
        <strain evidence="5">CHK195-11698</strain>
    </source>
</reference>
<dbReference type="InterPro" id="IPR023430">
    <property type="entry name" value="Pept_HybD-like_dom_sf"/>
</dbReference>
<dbReference type="HAMAP" id="MF_00626">
    <property type="entry name" value="Germination_prot"/>
    <property type="match status" value="1"/>
</dbReference>